<organism evidence="1 2">
    <name type="scientific">Neofusicoccum ribis</name>
    <dbReference type="NCBI Taxonomy" id="45134"/>
    <lineage>
        <taxon>Eukaryota</taxon>
        <taxon>Fungi</taxon>
        <taxon>Dikarya</taxon>
        <taxon>Ascomycota</taxon>
        <taxon>Pezizomycotina</taxon>
        <taxon>Dothideomycetes</taxon>
        <taxon>Dothideomycetes incertae sedis</taxon>
        <taxon>Botryosphaeriales</taxon>
        <taxon>Botryosphaeriaceae</taxon>
        <taxon>Neofusicoccum</taxon>
    </lineage>
</organism>
<reference evidence="1 2" key="1">
    <citation type="submission" date="2024-02" db="EMBL/GenBank/DDBJ databases">
        <title>De novo assembly and annotation of 12 fungi associated with fruit tree decline syndrome in Ontario, Canada.</title>
        <authorList>
            <person name="Sulman M."/>
            <person name="Ellouze W."/>
            <person name="Ilyukhin E."/>
        </authorList>
    </citation>
    <scope>NUCLEOTIDE SEQUENCE [LARGE SCALE GENOMIC DNA]</scope>
    <source>
        <strain evidence="1 2">M1-105</strain>
    </source>
</reference>
<proteinExistence type="predicted"/>
<comment type="caution">
    <text evidence="1">The sequence shown here is derived from an EMBL/GenBank/DDBJ whole genome shotgun (WGS) entry which is preliminary data.</text>
</comment>
<dbReference type="EMBL" id="JAJVDC020000286">
    <property type="protein sequence ID" value="KAL1615971.1"/>
    <property type="molecule type" value="Genomic_DNA"/>
</dbReference>
<sequence>MASSRSPEPSPTVSTDGLRDLLDNALCCAQWGSDAGQVGRLGCTLPAAPSRVFCKAGFDRTKRAVLFRLCVPVALKTSGRKVPLYICIEPQQISHLQTLPVDGSEATQACVSDLLANSQHCSSSTDIIILQFLLKQPATIVGPKETSSIEPRSDAAGRILEALRSLSLATDLTLYLPKTDALVECIDELSKDRAWKRSIEQQLLNFGESLALLRDEVAEMRKERDRERSTPLDLPRTRAVTRSVSARPECAATARRLDVVEHHLQRMHRRLGAIENGVREADDDCRGRLDERDGELEDRLDDCFTDVNDTVDAKLDDWLLDQKADLQNFIKDEMNNVEENIREDLRAAL</sequence>
<evidence type="ECO:0000313" key="2">
    <source>
        <dbReference type="Proteomes" id="UP001521116"/>
    </source>
</evidence>
<dbReference type="Proteomes" id="UP001521116">
    <property type="component" value="Unassembled WGS sequence"/>
</dbReference>
<name>A0ABR3SB70_9PEZI</name>
<protein>
    <submittedName>
        <fullName evidence="1">Uncharacterized protein</fullName>
    </submittedName>
</protein>
<keyword evidence="2" id="KW-1185">Reference proteome</keyword>
<gene>
    <name evidence="1" type="ORF">SLS56_011600</name>
</gene>
<accession>A0ABR3SB70</accession>
<evidence type="ECO:0000313" key="1">
    <source>
        <dbReference type="EMBL" id="KAL1615971.1"/>
    </source>
</evidence>